<dbReference type="RefSeq" id="WP_343074261.1">
    <property type="nucleotide sequence ID" value="NZ_JACHHY010000015.1"/>
</dbReference>
<evidence type="ECO:0000259" key="1">
    <source>
        <dbReference type="SMART" id="SM00849"/>
    </source>
</evidence>
<evidence type="ECO:0000313" key="2">
    <source>
        <dbReference type="EMBL" id="MBB5019256.1"/>
    </source>
</evidence>
<dbReference type="InterPro" id="IPR036866">
    <property type="entry name" value="RibonucZ/Hydroxyglut_hydro"/>
</dbReference>
<sequence length="256" mass="28119">MLRFASLGSGSEGNGLIVECKQTRILLDCGFGLRDTLQRLARLHLTPTCLSAIIVTHEHRDHLQGVARLAAKFRIPVYASFGTFNAATTMAQAIPLIQPYDSHDTIDIDDLHIMPFPVPHDAREPTQHVFTDGQHRLGVLTDVGHITPLIEAKLTGCDALVLECNHDLQMLMDGPYPYPLKQRVAGRLGHLSNEQTAGLIRAIDTNSLQHVVAAHLSQKNNLPTLASAALSEALNCERDWIGIATQVDGFSWREIS</sequence>
<accession>A0A840MS67</accession>
<gene>
    <name evidence="2" type="ORF">HNQ59_002554</name>
</gene>
<organism evidence="2 3">
    <name type="scientific">Chitinivorax tropicus</name>
    <dbReference type="NCBI Taxonomy" id="714531"/>
    <lineage>
        <taxon>Bacteria</taxon>
        <taxon>Pseudomonadati</taxon>
        <taxon>Pseudomonadota</taxon>
        <taxon>Betaproteobacteria</taxon>
        <taxon>Chitinivorax</taxon>
    </lineage>
</organism>
<dbReference type="Gene3D" id="3.60.15.10">
    <property type="entry name" value="Ribonuclease Z/Hydroxyacylglutathione hydrolase-like"/>
    <property type="match status" value="1"/>
</dbReference>
<dbReference type="AlphaFoldDB" id="A0A840MS67"/>
<dbReference type="Proteomes" id="UP000575898">
    <property type="component" value="Unassembled WGS sequence"/>
</dbReference>
<dbReference type="InterPro" id="IPR001279">
    <property type="entry name" value="Metallo-B-lactamas"/>
</dbReference>
<comment type="caution">
    <text evidence="2">The sequence shown here is derived from an EMBL/GenBank/DDBJ whole genome shotgun (WGS) entry which is preliminary data.</text>
</comment>
<reference evidence="2 3" key="1">
    <citation type="submission" date="2020-08" db="EMBL/GenBank/DDBJ databases">
        <title>Genomic Encyclopedia of Type Strains, Phase IV (KMG-IV): sequencing the most valuable type-strain genomes for metagenomic binning, comparative biology and taxonomic classification.</title>
        <authorList>
            <person name="Goeker M."/>
        </authorList>
    </citation>
    <scope>NUCLEOTIDE SEQUENCE [LARGE SCALE GENOMIC DNA]</scope>
    <source>
        <strain evidence="2 3">DSM 27165</strain>
    </source>
</reference>
<dbReference type="SMART" id="SM00849">
    <property type="entry name" value="Lactamase_B"/>
    <property type="match status" value="1"/>
</dbReference>
<dbReference type="InterPro" id="IPR052533">
    <property type="entry name" value="WalJ/YycJ-like"/>
</dbReference>
<dbReference type="SUPFAM" id="SSF56281">
    <property type="entry name" value="Metallo-hydrolase/oxidoreductase"/>
    <property type="match status" value="1"/>
</dbReference>
<feature type="domain" description="Metallo-beta-lactamase" evidence="1">
    <location>
        <begin position="12"/>
        <end position="215"/>
    </location>
</feature>
<dbReference type="PANTHER" id="PTHR47619">
    <property type="entry name" value="METALLO-HYDROLASE YYCJ-RELATED"/>
    <property type="match status" value="1"/>
</dbReference>
<evidence type="ECO:0000313" key="3">
    <source>
        <dbReference type="Proteomes" id="UP000575898"/>
    </source>
</evidence>
<dbReference type="EMBL" id="JACHHY010000015">
    <property type="protein sequence ID" value="MBB5019256.1"/>
    <property type="molecule type" value="Genomic_DNA"/>
</dbReference>
<proteinExistence type="predicted"/>
<keyword evidence="3" id="KW-1185">Reference proteome</keyword>
<dbReference type="Pfam" id="PF12706">
    <property type="entry name" value="Lactamase_B_2"/>
    <property type="match status" value="1"/>
</dbReference>
<name>A0A840MS67_9PROT</name>
<protein>
    <submittedName>
        <fullName evidence="2">Phosphoribosyl 1,2-cyclic phosphodiesterase</fullName>
    </submittedName>
</protein>
<dbReference type="PANTHER" id="PTHR47619:SF1">
    <property type="entry name" value="EXODEOXYRIBONUCLEASE WALJ"/>
    <property type="match status" value="1"/>
</dbReference>